<evidence type="ECO:0000256" key="8">
    <source>
        <dbReference type="SAM" id="Phobius"/>
    </source>
</evidence>
<evidence type="ECO:0000256" key="3">
    <source>
        <dbReference type="ARBA" id="ARBA00022989"/>
    </source>
</evidence>
<evidence type="ECO:0000313" key="10">
    <source>
        <dbReference type="EMBL" id="KAJ8315767.1"/>
    </source>
</evidence>
<evidence type="ECO:0000256" key="7">
    <source>
        <dbReference type="ARBA" id="ARBA00023224"/>
    </source>
</evidence>
<feature type="transmembrane region" description="Helical" evidence="8">
    <location>
        <begin position="88"/>
        <end position="114"/>
    </location>
</feature>
<dbReference type="PROSITE" id="PS50262">
    <property type="entry name" value="G_PROTEIN_RECEP_F1_2"/>
    <property type="match status" value="1"/>
</dbReference>
<keyword evidence="7" id="KW-0807">Transducer</keyword>
<protein>
    <recommendedName>
        <fullName evidence="9">G-protein coupled receptors family 1 profile domain-containing protein</fullName>
    </recommendedName>
</protein>
<dbReference type="PRINTS" id="PR00237">
    <property type="entry name" value="GPCRRHODOPSN"/>
</dbReference>
<name>A0ABQ9FGV6_TEGGR</name>
<gene>
    <name evidence="10" type="ORF">KUTeg_007917</name>
</gene>
<evidence type="ECO:0000256" key="1">
    <source>
        <dbReference type="ARBA" id="ARBA00004141"/>
    </source>
</evidence>
<reference evidence="10 11" key="1">
    <citation type="submission" date="2022-12" db="EMBL/GenBank/DDBJ databases">
        <title>Chromosome-level genome of Tegillarca granosa.</title>
        <authorList>
            <person name="Kim J."/>
        </authorList>
    </citation>
    <scope>NUCLEOTIDE SEQUENCE [LARGE SCALE GENOMIC DNA]</scope>
    <source>
        <strain evidence="10">Teg-2019</strain>
        <tissue evidence="10">Adductor muscle</tissue>
    </source>
</reference>
<dbReference type="InterPro" id="IPR000276">
    <property type="entry name" value="GPCR_Rhodpsn"/>
</dbReference>
<evidence type="ECO:0000256" key="6">
    <source>
        <dbReference type="ARBA" id="ARBA00023170"/>
    </source>
</evidence>
<dbReference type="Gene3D" id="1.20.1070.10">
    <property type="entry name" value="Rhodopsin 7-helix transmembrane proteins"/>
    <property type="match status" value="1"/>
</dbReference>
<organism evidence="10 11">
    <name type="scientific">Tegillarca granosa</name>
    <name type="common">Malaysian cockle</name>
    <name type="synonym">Anadara granosa</name>
    <dbReference type="NCBI Taxonomy" id="220873"/>
    <lineage>
        <taxon>Eukaryota</taxon>
        <taxon>Metazoa</taxon>
        <taxon>Spiralia</taxon>
        <taxon>Lophotrochozoa</taxon>
        <taxon>Mollusca</taxon>
        <taxon>Bivalvia</taxon>
        <taxon>Autobranchia</taxon>
        <taxon>Pteriomorphia</taxon>
        <taxon>Arcoida</taxon>
        <taxon>Arcoidea</taxon>
        <taxon>Arcidae</taxon>
        <taxon>Tegillarca</taxon>
    </lineage>
</organism>
<evidence type="ECO:0000256" key="5">
    <source>
        <dbReference type="ARBA" id="ARBA00023136"/>
    </source>
</evidence>
<proteinExistence type="predicted"/>
<comment type="caution">
    <text evidence="10">The sequence shown here is derived from an EMBL/GenBank/DDBJ whole genome shotgun (WGS) entry which is preliminary data.</text>
</comment>
<dbReference type="PANTHER" id="PTHR24243">
    <property type="entry name" value="G-PROTEIN COUPLED RECEPTOR"/>
    <property type="match status" value="1"/>
</dbReference>
<dbReference type="EMBL" id="JARBDR010000337">
    <property type="protein sequence ID" value="KAJ8315767.1"/>
    <property type="molecule type" value="Genomic_DNA"/>
</dbReference>
<dbReference type="PANTHER" id="PTHR24243:SF208">
    <property type="entry name" value="PYROKININ-1 RECEPTOR"/>
    <property type="match status" value="1"/>
</dbReference>
<keyword evidence="5 8" id="KW-0472">Membrane</keyword>
<evidence type="ECO:0000259" key="9">
    <source>
        <dbReference type="PROSITE" id="PS50262"/>
    </source>
</evidence>
<keyword evidence="3 8" id="KW-1133">Transmembrane helix</keyword>
<keyword evidence="2 8" id="KW-0812">Transmembrane</keyword>
<evidence type="ECO:0000313" key="11">
    <source>
        <dbReference type="Proteomes" id="UP001217089"/>
    </source>
</evidence>
<feature type="domain" description="G-protein coupled receptors family 1 profile" evidence="9">
    <location>
        <begin position="55"/>
        <end position="111"/>
    </location>
</feature>
<dbReference type="Proteomes" id="UP001217089">
    <property type="component" value="Unassembled WGS sequence"/>
</dbReference>
<keyword evidence="6" id="KW-0675">Receptor</keyword>
<evidence type="ECO:0000256" key="2">
    <source>
        <dbReference type="ARBA" id="ARBA00022692"/>
    </source>
</evidence>
<feature type="transmembrane region" description="Helical" evidence="8">
    <location>
        <begin position="48"/>
        <end position="68"/>
    </location>
</feature>
<evidence type="ECO:0000256" key="4">
    <source>
        <dbReference type="ARBA" id="ARBA00023040"/>
    </source>
</evidence>
<keyword evidence="11" id="KW-1185">Reference proteome</keyword>
<accession>A0ABQ9FGV6</accession>
<keyword evidence="4" id="KW-0297">G-protein coupled receptor</keyword>
<dbReference type="Pfam" id="PF00001">
    <property type="entry name" value="7tm_1"/>
    <property type="match status" value="1"/>
</dbReference>
<dbReference type="InterPro" id="IPR017452">
    <property type="entry name" value="GPCR_Rhodpsn_7TM"/>
</dbReference>
<sequence length="291" mass="33868">MEVNQRLPKQEKQFCECLLNCCCDVKQNLTKQQRAMINYINFNSNLNLFNFLFSVAVVVAFFVCWAPFHAQRLMTLYIKKWTPELMEFQSHLFYVSGVLYFVSSTVNPILYNLLSRKFRYAFKRTFCRCCLNLEAFPTFYKLKAIFINRSDQQSGCSPSGRYLYPQKPIRMDTICNNQNCSMQHQKMPAQQVSTKDTVCLHSTGCVSSAGTHAHSDGRLHYVCRHKSCSGNKTRQSIESQMFCKQFNNISYQDIGTLKRLREFHAECQVLTHEFNTDEPVNQAESFTKTLD</sequence>
<comment type="subcellular location">
    <subcellularLocation>
        <location evidence="1">Membrane</location>
        <topology evidence="1">Multi-pass membrane protein</topology>
    </subcellularLocation>
</comment>
<dbReference type="SUPFAM" id="SSF81321">
    <property type="entry name" value="Family A G protein-coupled receptor-like"/>
    <property type="match status" value="1"/>
</dbReference>